<dbReference type="PANTHER" id="PTHR40031">
    <property type="entry name" value="HYPOTHETICAL MEMBRANE SPANNING PROTEIN"/>
    <property type="match status" value="1"/>
</dbReference>
<protein>
    <submittedName>
        <fullName evidence="2">Metal-dependent hydrolase</fullName>
    </submittedName>
</protein>
<feature type="transmembrane region" description="Helical" evidence="1">
    <location>
        <begin position="154"/>
        <end position="172"/>
    </location>
</feature>
<keyword evidence="1" id="KW-1133">Transmembrane helix</keyword>
<dbReference type="PANTHER" id="PTHR40031:SF1">
    <property type="entry name" value="MEMBRANE-BOUND METAL-DEPENDENT HYDROLASE"/>
    <property type="match status" value="1"/>
</dbReference>
<name>A0A437QIL4_9GAMM</name>
<gene>
    <name evidence="2" type="ORF">EOE67_15135</name>
</gene>
<keyword evidence="2" id="KW-0378">Hydrolase</keyword>
<keyword evidence="1" id="KW-0812">Transmembrane</keyword>
<evidence type="ECO:0000313" key="3">
    <source>
        <dbReference type="Proteomes" id="UP000283077"/>
    </source>
</evidence>
<feature type="transmembrane region" description="Helical" evidence="1">
    <location>
        <begin position="62"/>
        <end position="78"/>
    </location>
</feature>
<sequence>MDSLSQIALGAAVSVAVFRRKQPLWQSALLGAVVGTLPDLDVLISHGDPISDMTYHRTESHALFYLTLVSPLLAWLWLKMSGHLALFKASVLAIWLVLITHPLLDMLTIYGTQLGLPFTDHPFGTGSVFVIDPLYTVPLLIGTGLALAGRRLRWNSVGLLLSTAYLGFGLLAQQQVTTLALSQLPSQQTATNAKLLVTATPFNTLLWRLLVVEEGQYFEGYYSLLDKTQTIQWQAYPRDAALWQQWQQQPAVARLHWFSHGFFTLTKQSDQALVLTDLRMGMEPGYSFRFLLPLDSKQQVRGLPEQLDMPRDDRAFSWLYQRALGNTDLSLAQYLQQSAVGSR</sequence>
<dbReference type="RefSeq" id="WP_127700180.1">
    <property type="nucleotide sequence ID" value="NZ_SACS01000018.1"/>
</dbReference>
<comment type="caution">
    <text evidence="2">The sequence shown here is derived from an EMBL/GenBank/DDBJ whole genome shotgun (WGS) entry which is preliminary data.</text>
</comment>
<evidence type="ECO:0000313" key="2">
    <source>
        <dbReference type="EMBL" id="RVU34383.1"/>
    </source>
</evidence>
<keyword evidence="3" id="KW-1185">Reference proteome</keyword>
<reference evidence="2 3" key="1">
    <citation type="submission" date="2019-01" db="EMBL/GenBank/DDBJ databases">
        <authorList>
            <person name="Chen W.-M."/>
        </authorList>
    </citation>
    <scope>NUCLEOTIDE SEQUENCE [LARGE SCALE GENOMIC DNA]</scope>
    <source>
        <strain evidence="2 3">KYPC3</strain>
    </source>
</reference>
<proteinExistence type="predicted"/>
<dbReference type="GO" id="GO:0016787">
    <property type="term" value="F:hydrolase activity"/>
    <property type="evidence" value="ECO:0007669"/>
    <property type="project" value="UniProtKB-KW"/>
</dbReference>
<dbReference type="InterPro" id="IPR053170">
    <property type="entry name" value="Transcription_regulator"/>
</dbReference>
<dbReference type="OrthoDB" id="9781927at2"/>
<keyword evidence="1" id="KW-0472">Membrane</keyword>
<dbReference type="InterPro" id="IPR007404">
    <property type="entry name" value="YdjM-like"/>
</dbReference>
<feature type="transmembrane region" description="Helical" evidence="1">
    <location>
        <begin position="85"/>
        <end position="104"/>
    </location>
</feature>
<dbReference type="EMBL" id="SACS01000018">
    <property type="protein sequence ID" value="RVU34383.1"/>
    <property type="molecule type" value="Genomic_DNA"/>
</dbReference>
<evidence type="ECO:0000256" key="1">
    <source>
        <dbReference type="SAM" id="Phobius"/>
    </source>
</evidence>
<dbReference type="Proteomes" id="UP000283077">
    <property type="component" value="Unassembled WGS sequence"/>
</dbReference>
<dbReference type="AlphaFoldDB" id="A0A437QIL4"/>
<accession>A0A437QIL4</accession>
<organism evidence="2 3">
    <name type="scientific">Rheinheimera riviphila</name>
    <dbReference type="NCBI Taxonomy" id="1834037"/>
    <lineage>
        <taxon>Bacteria</taxon>
        <taxon>Pseudomonadati</taxon>
        <taxon>Pseudomonadota</taxon>
        <taxon>Gammaproteobacteria</taxon>
        <taxon>Chromatiales</taxon>
        <taxon>Chromatiaceae</taxon>
        <taxon>Rheinheimera</taxon>
    </lineage>
</organism>
<dbReference type="Pfam" id="PF04307">
    <property type="entry name" value="YdjM"/>
    <property type="match status" value="1"/>
</dbReference>
<feature type="transmembrane region" description="Helical" evidence="1">
    <location>
        <begin position="124"/>
        <end position="147"/>
    </location>
</feature>